<dbReference type="OrthoDB" id="3382693at2"/>
<reference evidence="3 4" key="1">
    <citation type="submission" date="2016-09" db="EMBL/GenBank/DDBJ databases">
        <authorList>
            <person name="Capua I."/>
            <person name="De Benedictis P."/>
            <person name="Joannis T."/>
            <person name="Lombin L.H."/>
            <person name="Cattoli G."/>
        </authorList>
    </citation>
    <scope>NUCLEOTIDE SEQUENCE [LARGE SCALE GENOMIC DNA]</scope>
    <source>
        <strain evidence="3 4">ISLP-3</strain>
    </source>
</reference>
<evidence type="ECO:0000313" key="4">
    <source>
        <dbReference type="Proteomes" id="UP000199039"/>
    </source>
</evidence>
<dbReference type="EMBL" id="FMYH01000001">
    <property type="protein sequence ID" value="SDB92934.1"/>
    <property type="molecule type" value="Genomic_DNA"/>
</dbReference>
<dbReference type="GO" id="GO:0008168">
    <property type="term" value="F:methyltransferase activity"/>
    <property type="evidence" value="ECO:0007669"/>
    <property type="project" value="UniProtKB-KW"/>
</dbReference>
<name>A0A1G6HFJ6_9MICO</name>
<dbReference type="SUPFAM" id="SSF53335">
    <property type="entry name" value="S-adenosyl-L-methionine-dependent methyltransferases"/>
    <property type="match status" value="1"/>
</dbReference>
<protein>
    <submittedName>
        <fullName evidence="3">Methyltransferase domain-containing protein</fullName>
    </submittedName>
</protein>
<dbReference type="Proteomes" id="UP000199039">
    <property type="component" value="Unassembled WGS sequence"/>
</dbReference>
<dbReference type="GO" id="GO:0032259">
    <property type="term" value="P:methylation"/>
    <property type="evidence" value="ECO:0007669"/>
    <property type="project" value="UniProtKB-KW"/>
</dbReference>
<dbReference type="Gene3D" id="3.40.50.150">
    <property type="entry name" value="Vaccinia Virus protein VP39"/>
    <property type="match status" value="1"/>
</dbReference>
<evidence type="ECO:0000313" key="3">
    <source>
        <dbReference type="EMBL" id="SDB92934.1"/>
    </source>
</evidence>
<dbReference type="PANTHER" id="PTHR43591:SF24">
    <property type="entry name" value="2-METHOXY-6-POLYPRENYL-1,4-BENZOQUINOL METHYLASE, MITOCHONDRIAL"/>
    <property type="match status" value="1"/>
</dbReference>
<dbReference type="AlphaFoldDB" id="A0A1G6HFJ6"/>
<dbReference type="STRING" id="1814289.SAMN05216410_0981"/>
<evidence type="ECO:0000259" key="2">
    <source>
        <dbReference type="Pfam" id="PF13649"/>
    </source>
</evidence>
<proteinExistence type="predicted"/>
<gene>
    <name evidence="3" type="ORF">SAMN05216410_0981</name>
</gene>
<evidence type="ECO:0000256" key="1">
    <source>
        <dbReference type="SAM" id="MobiDB-lite"/>
    </source>
</evidence>
<keyword evidence="3" id="KW-0489">Methyltransferase</keyword>
<accession>A0A1G6HFJ6</accession>
<dbReference type="CDD" id="cd02440">
    <property type="entry name" value="AdoMet_MTases"/>
    <property type="match status" value="1"/>
</dbReference>
<dbReference type="InterPro" id="IPR041698">
    <property type="entry name" value="Methyltransf_25"/>
</dbReference>
<feature type="region of interest" description="Disordered" evidence="1">
    <location>
        <begin position="1"/>
        <end position="41"/>
    </location>
</feature>
<feature type="compositionally biased region" description="Basic and acidic residues" evidence="1">
    <location>
        <begin position="28"/>
        <end position="41"/>
    </location>
</feature>
<organism evidence="3 4">
    <name type="scientific">Sanguibacter gelidistatuariae</name>
    <dbReference type="NCBI Taxonomy" id="1814289"/>
    <lineage>
        <taxon>Bacteria</taxon>
        <taxon>Bacillati</taxon>
        <taxon>Actinomycetota</taxon>
        <taxon>Actinomycetes</taxon>
        <taxon>Micrococcales</taxon>
        <taxon>Sanguibacteraceae</taxon>
        <taxon>Sanguibacter</taxon>
    </lineage>
</organism>
<feature type="domain" description="Methyltransferase" evidence="2">
    <location>
        <begin position="79"/>
        <end position="175"/>
    </location>
</feature>
<dbReference type="InterPro" id="IPR029063">
    <property type="entry name" value="SAM-dependent_MTases_sf"/>
</dbReference>
<keyword evidence="3" id="KW-0808">Transferase</keyword>
<dbReference type="PANTHER" id="PTHR43591">
    <property type="entry name" value="METHYLTRANSFERASE"/>
    <property type="match status" value="1"/>
</dbReference>
<feature type="compositionally biased region" description="Basic and acidic residues" evidence="1">
    <location>
        <begin position="1"/>
        <end position="19"/>
    </location>
</feature>
<dbReference type="Pfam" id="PF13649">
    <property type="entry name" value="Methyltransf_25"/>
    <property type="match status" value="1"/>
</dbReference>
<sequence>MPSRHDVHTHDAHATDAHAHAHAHGARAHGEHAHGGHAHAHDEGLARMLELDALVHKGYLTDVTTWLQGLAADAGVQRVLDVGAGAGSGTIALAQRFPEANVVATDLSEGMLERVRSLADASGLAGRVSTELADIGADVARLGTFDLAWASASLHEVGDPDRAFRNLRDALRPGGLLAVVEMDSPPRMLPLDLADFEDRLYAAFAHASQGNAYHPDWTDPLYRSGFELEVRRTFMIDEPADGRGRAGEYATLYLSRIAQASTANLDDADRALLTTLLGDGPDGLRQRADLRLRGSRTAWIARRP</sequence>
<keyword evidence="4" id="KW-1185">Reference proteome</keyword>